<dbReference type="RefSeq" id="WP_138318090.1">
    <property type="nucleotide sequence ID" value="NZ_VCBC01000002.1"/>
</dbReference>
<dbReference type="AlphaFoldDB" id="A0A5R9ITQ4"/>
<dbReference type="InterPro" id="IPR037523">
    <property type="entry name" value="VOC_core"/>
</dbReference>
<dbReference type="InterPro" id="IPR029068">
    <property type="entry name" value="Glyas_Bleomycin-R_OHBP_Dase"/>
</dbReference>
<dbReference type="Pfam" id="PF00903">
    <property type="entry name" value="Glyoxalase"/>
    <property type="match status" value="1"/>
</dbReference>
<dbReference type="Gene3D" id="3.30.720.120">
    <property type="match status" value="1"/>
</dbReference>
<dbReference type="PANTHER" id="PTHR34109:SF1">
    <property type="entry name" value="VOC DOMAIN-CONTAINING PROTEIN"/>
    <property type="match status" value="1"/>
</dbReference>
<keyword evidence="3" id="KW-1185">Reference proteome</keyword>
<dbReference type="PROSITE" id="PS51819">
    <property type="entry name" value="VOC"/>
    <property type="match status" value="1"/>
</dbReference>
<evidence type="ECO:0000313" key="2">
    <source>
        <dbReference type="EMBL" id="TLU67487.1"/>
    </source>
</evidence>
<dbReference type="PANTHER" id="PTHR34109">
    <property type="entry name" value="BNAUNNG04460D PROTEIN-RELATED"/>
    <property type="match status" value="1"/>
</dbReference>
<proteinExistence type="predicted"/>
<dbReference type="OrthoDB" id="9795306at2"/>
<gene>
    <name evidence="2" type="ORF">FE810_00585</name>
</gene>
<sequence length="156" mass="17073">MTAKPIPDGYHSVTPYLICKNALAAIEFYQQAFNAETKLVLKMPDGGVAHGEIMIGNSHVMLADEQPQMNFVSPDSLGGSPVSLMIYLNDVDTAFSQAVNAGAIVIREVEDQFYGDRAGTLKDPFGHTWTLATHVQDLSEDELEQKFQALMGQDPQ</sequence>
<dbReference type="CDD" id="cd07246">
    <property type="entry name" value="VOC_like"/>
    <property type="match status" value="1"/>
</dbReference>
<accession>A0A5R9ITQ4</accession>
<evidence type="ECO:0000313" key="3">
    <source>
        <dbReference type="Proteomes" id="UP000307790"/>
    </source>
</evidence>
<dbReference type="InterPro" id="IPR004360">
    <property type="entry name" value="Glyas_Fos-R_dOase_dom"/>
</dbReference>
<dbReference type="EMBL" id="VCBC01000002">
    <property type="protein sequence ID" value="TLU67487.1"/>
    <property type="molecule type" value="Genomic_DNA"/>
</dbReference>
<name>A0A5R9ITQ4_9GAMM</name>
<dbReference type="SUPFAM" id="SSF54593">
    <property type="entry name" value="Glyoxalase/Bleomycin resistance protein/Dihydroxybiphenyl dioxygenase"/>
    <property type="match status" value="1"/>
</dbReference>
<protein>
    <submittedName>
        <fullName evidence="2">VOC family protein</fullName>
    </submittedName>
</protein>
<comment type="caution">
    <text evidence="2">The sequence shown here is derived from an EMBL/GenBank/DDBJ whole genome shotgun (WGS) entry which is preliminary data.</text>
</comment>
<evidence type="ECO:0000259" key="1">
    <source>
        <dbReference type="PROSITE" id="PS51819"/>
    </source>
</evidence>
<reference evidence="2 3" key="1">
    <citation type="submission" date="2019-05" db="EMBL/GenBank/DDBJ databases">
        <title>Genome sequences of Thalassotalea litorea 1K03283.</title>
        <authorList>
            <person name="Zhang D."/>
        </authorList>
    </citation>
    <scope>NUCLEOTIDE SEQUENCE [LARGE SCALE GENOMIC DNA]</scope>
    <source>
        <strain evidence="2 3">MCCC 1K03283</strain>
    </source>
</reference>
<dbReference type="Proteomes" id="UP000307790">
    <property type="component" value="Unassembled WGS sequence"/>
</dbReference>
<dbReference type="Gene3D" id="3.30.720.110">
    <property type="match status" value="1"/>
</dbReference>
<organism evidence="2 3">
    <name type="scientific">Thalassotalea litorea</name>
    <dbReference type="NCBI Taxonomy" id="2020715"/>
    <lineage>
        <taxon>Bacteria</taxon>
        <taxon>Pseudomonadati</taxon>
        <taxon>Pseudomonadota</taxon>
        <taxon>Gammaproteobacteria</taxon>
        <taxon>Alteromonadales</taxon>
        <taxon>Colwelliaceae</taxon>
        <taxon>Thalassotalea</taxon>
    </lineage>
</organism>
<feature type="domain" description="VOC" evidence="1">
    <location>
        <begin position="9"/>
        <end position="134"/>
    </location>
</feature>